<keyword evidence="14" id="KW-1185">Reference proteome</keyword>
<comment type="pathway">
    <text evidence="3">Amino-acid degradation; L-valine degradation.</text>
</comment>
<dbReference type="PANTHER" id="PTHR43176:SF3">
    <property type="entry name" value="3-HYDROXYISOBUTYRYL-COA HYDROLASE, MITOCHONDRIAL"/>
    <property type="match status" value="1"/>
</dbReference>
<evidence type="ECO:0000256" key="3">
    <source>
        <dbReference type="ARBA" id="ARBA00005109"/>
    </source>
</evidence>
<dbReference type="InterPro" id="IPR029045">
    <property type="entry name" value="ClpP/crotonase-like_dom_sf"/>
</dbReference>
<dbReference type="Pfam" id="PF16113">
    <property type="entry name" value="ECH_2"/>
    <property type="match status" value="1"/>
</dbReference>
<keyword evidence="7" id="KW-0101">Branched-chain amino acid catabolism</keyword>
<evidence type="ECO:0000256" key="8">
    <source>
        <dbReference type="ARBA" id="ARBA00022801"/>
    </source>
</evidence>
<comment type="catalytic activity">
    <reaction evidence="1">
        <text>3-hydroxy-2-methylpropanoyl-CoA + H2O = 3-hydroxy-2-methylpropanoate + CoA + H(+)</text>
        <dbReference type="Rhea" id="RHEA:20888"/>
        <dbReference type="ChEBI" id="CHEBI:11805"/>
        <dbReference type="ChEBI" id="CHEBI:15377"/>
        <dbReference type="ChEBI" id="CHEBI:15378"/>
        <dbReference type="ChEBI" id="CHEBI:57287"/>
        <dbReference type="ChEBI" id="CHEBI:57340"/>
        <dbReference type="EC" id="3.1.2.4"/>
    </reaction>
</comment>
<comment type="similarity">
    <text evidence="4">Belongs to the enoyl-CoA hydratase/isomerase family.</text>
</comment>
<comment type="function">
    <text evidence="10">Hydrolyzes 3-hydroxyisobutyryl-CoA (HIBYL-CoA), a saline catabolite. Has high activity toward isobutyryl-CoA. Could be an isobutyryl-CoA dehydrogenase that functions in valine catabolism. Also hydrolyzes 3-hydroxypropanoyl-CoA.</text>
</comment>
<dbReference type="EC" id="3.1.2.4" evidence="5"/>
<keyword evidence="8" id="KW-0378">Hydrolase</keyword>
<comment type="caution">
    <text evidence="13">The sequence shown here is derived from an EMBL/GenBank/DDBJ whole genome shotgun (WGS) entry which is preliminary data.</text>
</comment>
<evidence type="ECO:0000259" key="12">
    <source>
        <dbReference type="Pfam" id="PF16113"/>
    </source>
</evidence>
<dbReference type="GO" id="GO:0005739">
    <property type="term" value="C:mitochondrion"/>
    <property type="evidence" value="ECO:0007669"/>
    <property type="project" value="UniProtKB-SubCell"/>
</dbReference>
<dbReference type="AlphaFoldDB" id="A0AA89C2V3"/>
<accession>A0AA89C2V3</accession>
<dbReference type="EMBL" id="VSWD01000003">
    <property type="protein sequence ID" value="KAK3106626.1"/>
    <property type="molecule type" value="Genomic_DNA"/>
</dbReference>
<organism evidence="13 14">
    <name type="scientific">Pinctada imbricata</name>
    <name type="common">Atlantic pearl-oyster</name>
    <name type="synonym">Pinctada martensii</name>
    <dbReference type="NCBI Taxonomy" id="66713"/>
    <lineage>
        <taxon>Eukaryota</taxon>
        <taxon>Metazoa</taxon>
        <taxon>Spiralia</taxon>
        <taxon>Lophotrochozoa</taxon>
        <taxon>Mollusca</taxon>
        <taxon>Bivalvia</taxon>
        <taxon>Autobranchia</taxon>
        <taxon>Pteriomorphia</taxon>
        <taxon>Pterioida</taxon>
        <taxon>Pterioidea</taxon>
        <taxon>Pteriidae</taxon>
        <taxon>Pinctada</taxon>
    </lineage>
</organism>
<dbReference type="PANTHER" id="PTHR43176">
    <property type="entry name" value="3-HYDROXYISOBUTYRYL-COA HYDROLASE-RELATED"/>
    <property type="match status" value="1"/>
</dbReference>
<evidence type="ECO:0000313" key="13">
    <source>
        <dbReference type="EMBL" id="KAK3106626.1"/>
    </source>
</evidence>
<evidence type="ECO:0000256" key="5">
    <source>
        <dbReference type="ARBA" id="ARBA00011915"/>
    </source>
</evidence>
<dbReference type="SUPFAM" id="SSF52096">
    <property type="entry name" value="ClpP/crotonase"/>
    <property type="match status" value="1"/>
</dbReference>
<sequence length="358" mass="40180">MSTSAEEDVILKTIDTKGVIILNRPKALNALNLNMIRKIYPKMTEWENDPHMKMMIMKGAGEKAFCAGGDIRAVTEAGKVGDRLAQDFFREEYILNNKIGTYEIPYIAFIDGITMGGGVGLSVHGMFRVATERTLFAMPETAIGLFPDVGGGYVLPRLGGKLGIYLALTGFRLRGRDVHKAGIATHFVQSNKIPELEKTLLGLHDPKAHDIGEVIESFEAQSTDVPDSDFILQNNMDQINRLFDGHTLEEIVHNLKSDGSDWANDQLKTISKMSPTSMKVTLRQLQEGENLDLQEVLEMEYRLSQRCIEDKDFYEGVRAVLVDKDQNPKWQPPTIEGVTPQHVDWYFSPLPAERELKL</sequence>
<dbReference type="CDD" id="cd06558">
    <property type="entry name" value="crotonase-like"/>
    <property type="match status" value="1"/>
</dbReference>
<evidence type="ECO:0000256" key="6">
    <source>
        <dbReference type="ARBA" id="ARBA00016714"/>
    </source>
</evidence>
<gene>
    <name evidence="13" type="ORF">FSP39_023956</name>
</gene>
<dbReference type="GO" id="GO:0006574">
    <property type="term" value="P:L-valine catabolic process"/>
    <property type="evidence" value="ECO:0007669"/>
    <property type="project" value="TreeGrafter"/>
</dbReference>
<evidence type="ECO:0000256" key="9">
    <source>
        <dbReference type="ARBA" id="ARBA00023128"/>
    </source>
</evidence>
<evidence type="ECO:0000256" key="4">
    <source>
        <dbReference type="ARBA" id="ARBA00005254"/>
    </source>
</evidence>
<dbReference type="FunFam" id="3.90.226.10:FF:000026">
    <property type="entry name" value="3-hydroxyisobutyryl-CoA hydrolase, mitochondrial"/>
    <property type="match status" value="1"/>
</dbReference>
<name>A0AA89C2V3_PINIB</name>
<evidence type="ECO:0000256" key="10">
    <source>
        <dbReference type="ARBA" id="ARBA00024871"/>
    </source>
</evidence>
<keyword evidence="9" id="KW-0496">Mitochondrion</keyword>
<evidence type="ECO:0000313" key="14">
    <source>
        <dbReference type="Proteomes" id="UP001186944"/>
    </source>
</evidence>
<evidence type="ECO:0000256" key="1">
    <source>
        <dbReference type="ARBA" id="ARBA00001709"/>
    </source>
</evidence>
<dbReference type="NCBIfam" id="NF004127">
    <property type="entry name" value="PRK05617.1"/>
    <property type="match status" value="1"/>
</dbReference>
<feature type="domain" description="Enoyl-CoA hydratase/isomerase" evidence="12">
    <location>
        <begin position="18"/>
        <end position="347"/>
    </location>
</feature>
<evidence type="ECO:0000256" key="2">
    <source>
        <dbReference type="ARBA" id="ARBA00004173"/>
    </source>
</evidence>
<proteinExistence type="inferred from homology"/>
<dbReference type="GO" id="GO:0003860">
    <property type="term" value="F:3-hydroxyisobutyryl-CoA hydrolase activity"/>
    <property type="evidence" value="ECO:0007669"/>
    <property type="project" value="UniProtKB-EC"/>
</dbReference>
<evidence type="ECO:0000256" key="7">
    <source>
        <dbReference type="ARBA" id="ARBA00022456"/>
    </source>
</evidence>
<dbReference type="Gene3D" id="3.90.226.10">
    <property type="entry name" value="2-enoyl-CoA Hydratase, Chain A, domain 1"/>
    <property type="match status" value="1"/>
</dbReference>
<comment type="subcellular location">
    <subcellularLocation>
        <location evidence="2">Mitochondrion</location>
    </subcellularLocation>
</comment>
<protein>
    <recommendedName>
        <fullName evidence="6">3-hydroxyisobutyryl-CoA hydrolase, mitochondrial</fullName>
        <ecNumber evidence="5">3.1.2.4</ecNumber>
    </recommendedName>
    <alternativeName>
        <fullName evidence="11">3-hydroxyisobutyryl-coenzyme A hydrolase</fullName>
    </alternativeName>
</protein>
<evidence type="ECO:0000256" key="11">
    <source>
        <dbReference type="ARBA" id="ARBA00031181"/>
    </source>
</evidence>
<reference evidence="13" key="1">
    <citation type="submission" date="2019-08" db="EMBL/GenBank/DDBJ databases">
        <title>The improved chromosome-level genome for the pearl oyster Pinctada fucata martensii using PacBio sequencing and Hi-C.</title>
        <authorList>
            <person name="Zheng Z."/>
        </authorList>
    </citation>
    <scope>NUCLEOTIDE SEQUENCE</scope>
    <source>
        <strain evidence="13">ZZ-2019</strain>
        <tissue evidence="13">Adductor muscle</tissue>
    </source>
</reference>
<dbReference type="Proteomes" id="UP001186944">
    <property type="component" value="Unassembled WGS sequence"/>
</dbReference>
<dbReference type="InterPro" id="IPR032259">
    <property type="entry name" value="HIBYL-CoA-H"/>
</dbReference>
<dbReference type="InterPro" id="IPR045004">
    <property type="entry name" value="ECH_dom"/>
</dbReference>